<comment type="similarity">
    <text evidence="2">Belongs to the DNA polymerase epsilon subunit B family.</text>
</comment>
<evidence type="ECO:0000256" key="7">
    <source>
        <dbReference type="ARBA" id="ARBA00032930"/>
    </source>
</evidence>
<sequence>MAGPTLLPVRLQPSNIRPIAYRIISKKHGLNIQSDALVVLTETISQRFGAAWRDAKSQQFLEDVAKAWKQQDRGLFVDGPGLTQVIKELTKDSSNRNGTLDSVKATRNDTIEDDLPDVTLASKEELDWSDFFLFVSPDVQPKFVFDKLRKQFSARDATGRKLHASMQANIDFYNQRYHLIMDRVSRDDNFKKNSLSSIAALSTNMNGSFSNYEITLIKNVLGRDGGRFILMGLLSTNANGDFILEDCSDFIELNITKAHKAEGSFYAPGMFLIVEGIYSASGGSMKNDASVISGCFYVSNIGHPPAERRDQSLDAYGHLDFMGMHKDSNSKASGLVKIDKSLQKKLSALEKTLVGHKLIILGANVHLDDPKIQFGLDKFLARLEGRFEEEQDANESIAHTVLVLSGSFVSKPLCATQRSASQSSTSEDYKSNFDTFAATLSKYPLIVKHCKLLLIPGVNDPSQSTFSLGKSSSSLLPQAPIPKVFLTRLERLLPKGHLISGWNPMRINYISQEIVFFRDDLMNKFKRNDIIFEHDLEIGELELELQSKGEDKKVENIVSEEVHLPPKTKQARKLVKTLLDQGTIQPFLKNLRVTDPNFQHVTRIEPLPTTIALFDANFESFEVTYNGCKVSNLGNLISNQNSKKFNYAEYCPSSKKYTYKELYF</sequence>
<dbReference type="AlphaFoldDB" id="A0AAX4H5L9"/>
<feature type="domain" description="DNA polymerase alpha/delta/epsilon subunit B" evidence="8">
    <location>
        <begin position="360"/>
        <end position="621"/>
    </location>
</feature>
<evidence type="ECO:0000313" key="10">
    <source>
        <dbReference type="Proteomes" id="UP001338582"/>
    </source>
</evidence>
<keyword evidence="6" id="KW-0539">Nucleus</keyword>
<evidence type="ECO:0000259" key="8">
    <source>
        <dbReference type="Pfam" id="PF04042"/>
    </source>
</evidence>
<keyword evidence="5" id="KW-0238">DNA-binding</keyword>
<organism evidence="9 10">
    <name type="scientific">Australozyma saopauloensis</name>
    <dbReference type="NCBI Taxonomy" id="291208"/>
    <lineage>
        <taxon>Eukaryota</taxon>
        <taxon>Fungi</taxon>
        <taxon>Dikarya</taxon>
        <taxon>Ascomycota</taxon>
        <taxon>Saccharomycotina</taxon>
        <taxon>Pichiomycetes</taxon>
        <taxon>Metschnikowiaceae</taxon>
        <taxon>Australozyma</taxon>
    </lineage>
</organism>
<dbReference type="GO" id="GO:0006261">
    <property type="term" value="P:DNA-templated DNA replication"/>
    <property type="evidence" value="ECO:0007669"/>
    <property type="project" value="InterPro"/>
</dbReference>
<keyword evidence="10" id="KW-1185">Reference proteome</keyword>
<protein>
    <recommendedName>
        <fullName evidence="3">DNA polymerase epsilon subunit B</fullName>
    </recommendedName>
    <alternativeName>
        <fullName evidence="7">DNA polymerase II subunit 2</fullName>
    </alternativeName>
</protein>
<dbReference type="InterPro" id="IPR016266">
    <property type="entry name" value="POLE2"/>
</dbReference>
<dbReference type="InterPro" id="IPR007185">
    <property type="entry name" value="DNA_pol_a/d/e_bsu"/>
</dbReference>
<dbReference type="PANTHER" id="PTHR12708:SF0">
    <property type="entry name" value="DNA POLYMERASE EPSILON SUBUNIT 2"/>
    <property type="match status" value="1"/>
</dbReference>
<evidence type="ECO:0000256" key="6">
    <source>
        <dbReference type="ARBA" id="ARBA00023242"/>
    </source>
</evidence>
<dbReference type="KEGG" id="asau:88171439"/>
<evidence type="ECO:0000256" key="4">
    <source>
        <dbReference type="ARBA" id="ARBA00022705"/>
    </source>
</evidence>
<evidence type="ECO:0000256" key="1">
    <source>
        <dbReference type="ARBA" id="ARBA00004123"/>
    </source>
</evidence>
<evidence type="ECO:0000256" key="2">
    <source>
        <dbReference type="ARBA" id="ARBA00009560"/>
    </source>
</evidence>
<dbReference type="RefSeq" id="XP_062875532.1">
    <property type="nucleotide sequence ID" value="XM_063019462.1"/>
</dbReference>
<comment type="subcellular location">
    <subcellularLocation>
        <location evidence="1">Nucleus</location>
    </subcellularLocation>
</comment>
<gene>
    <name evidence="9" type="ORF">PUMCH_000370</name>
</gene>
<dbReference type="GO" id="GO:0042276">
    <property type="term" value="P:error-prone translesion synthesis"/>
    <property type="evidence" value="ECO:0007669"/>
    <property type="project" value="TreeGrafter"/>
</dbReference>
<dbReference type="GO" id="GO:0003677">
    <property type="term" value="F:DNA binding"/>
    <property type="evidence" value="ECO:0007669"/>
    <property type="project" value="UniProtKB-KW"/>
</dbReference>
<dbReference type="GO" id="GO:0008622">
    <property type="term" value="C:epsilon DNA polymerase complex"/>
    <property type="evidence" value="ECO:0007669"/>
    <property type="project" value="InterPro"/>
</dbReference>
<evidence type="ECO:0000256" key="5">
    <source>
        <dbReference type="ARBA" id="ARBA00023125"/>
    </source>
</evidence>
<keyword evidence="4" id="KW-0235">DNA replication</keyword>
<dbReference type="Proteomes" id="UP001338582">
    <property type="component" value="Chromosome 1"/>
</dbReference>
<evidence type="ECO:0000313" key="9">
    <source>
        <dbReference type="EMBL" id="WPK23145.1"/>
    </source>
</evidence>
<dbReference type="PANTHER" id="PTHR12708">
    <property type="entry name" value="DNA POLYMERASE EPSILON SUBUNIT B"/>
    <property type="match status" value="1"/>
</dbReference>
<dbReference type="Pfam" id="PF04042">
    <property type="entry name" value="DNA_pol_E_B"/>
    <property type="match status" value="1"/>
</dbReference>
<reference evidence="9 10" key="1">
    <citation type="submission" date="2023-10" db="EMBL/GenBank/DDBJ databases">
        <title>Draft Genome Sequence of Candida saopaulonensis from a very Premature Infant with Sepsis.</title>
        <authorList>
            <person name="Ning Y."/>
            <person name="Dai R."/>
            <person name="Xiao M."/>
            <person name="Xu Y."/>
            <person name="Yan Q."/>
            <person name="Zhang L."/>
        </authorList>
    </citation>
    <scope>NUCLEOTIDE SEQUENCE [LARGE SCALE GENOMIC DNA]</scope>
    <source>
        <strain evidence="9 10">19XY460</strain>
    </source>
</reference>
<accession>A0AAX4H5L9</accession>
<evidence type="ECO:0000256" key="3">
    <source>
        <dbReference type="ARBA" id="ARBA00016011"/>
    </source>
</evidence>
<dbReference type="EMBL" id="CP138894">
    <property type="protein sequence ID" value="WPK23145.1"/>
    <property type="molecule type" value="Genomic_DNA"/>
</dbReference>
<dbReference type="GeneID" id="88171439"/>
<name>A0AAX4H5L9_9ASCO</name>
<proteinExistence type="inferred from homology"/>